<protein>
    <submittedName>
        <fullName evidence="10">Related to COP9 signalosome complex subunit 1</fullName>
    </submittedName>
</protein>
<keyword evidence="7" id="KW-0175">Coiled coil</keyword>
<comment type="subcellular location">
    <subcellularLocation>
        <location evidence="2">Cytoplasm</location>
    </subcellularLocation>
    <subcellularLocation>
        <location evidence="1">Nucleus</location>
    </subcellularLocation>
</comment>
<dbReference type="InterPro" id="IPR036390">
    <property type="entry name" value="WH_DNA-bd_sf"/>
</dbReference>
<dbReference type="Pfam" id="PF10602">
    <property type="entry name" value="RPN7"/>
    <property type="match status" value="1"/>
</dbReference>
<evidence type="ECO:0000256" key="6">
    <source>
        <dbReference type="ARBA" id="ARBA00023242"/>
    </source>
</evidence>
<dbReference type="InterPro" id="IPR045135">
    <property type="entry name" value="Rpn7_N"/>
</dbReference>
<evidence type="ECO:0000259" key="9">
    <source>
        <dbReference type="SMART" id="SM00088"/>
    </source>
</evidence>
<feature type="region of interest" description="Disordered" evidence="8">
    <location>
        <begin position="259"/>
        <end position="284"/>
    </location>
</feature>
<evidence type="ECO:0000313" key="10">
    <source>
        <dbReference type="EMBL" id="CDI55048.1"/>
    </source>
</evidence>
<proteinExistence type="inferred from homology"/>
<feature type="domain" description="PCI" evidence="9">
    <location>
        <begin position="408"/>
        <end position="502"/>
    </location>
</feature>
<keyword evidence="4" id="KW-0963">Cytoplasm</keyword>
<reference evidence="10" key="1">
    <citation type="journal article" date="2014" name="Genome Biol. Evol.">
        <title>Gene Loss Rather Than Gene Gain Is Associated with a Host Jump from Monocots to Dicots in the Smut Fungus Melanopsichium pennsylvanicum.</title>
        <authorList>
            <person name="Sharma R."/>
            <person name="Mishra B."/>
            <person name="Runge F."/>
            <person name="Thines M."/>
        </authorList>
    </citation>
    <scope>NUCLEOTIDE SEQUENCE</scope>
    <source>
        <strain evidence="10">4</strain>
    </source>
</reference>
<dbReference type="PANTHER" id="PTHR14145">
    <property type="entry name" value="26S PROTESOME SUBUNIT 6"/>
    <property type="match status" value="1"/>
</dbReference>
<evidence type="ECO:0000256" key="8">
    <source>
        <dbReference type="SAM" id="MobiDB-lite"/>
    </source>
</evidence>
<dbReference type="SMART" id="SM00088">
    <property type="entry name" value="PINT"/>
    <property type="match status" value="1"/>
</dbReference>
<evidence type="ECO:0000256" key="1">
    <source>
        <dbReference type="ARBA" id="ARBA00004123"/>
    </source>
</evidence>
<dbReference type="InterPro" id="IPR000717">
    <property type="entry name" value="PCI_dom"/>
</dbReference>
<dbReference type="GO" id="GO:0008180">
    <property type="term" value="C:COP9 signalosome"/>
    <property type="evidence" value="ECO:0007669"/>
    <property type="project" value="UniProtKB-KW"/>
</dbReference>
<evidence type="ECO:0000256" key="3">
    <source>
        <dbReference type="ARBA" id="ARBA00008793"/>
    </source>
</evidence>
<dbReference type="AlphaFoldDB" id="A0A077R7D2"/>
<evidence type="ECO:0000256" key="5">
    <source>
        <dbReference type="ARBA" id="ARBA00022790"/>
    </source>
</evidence>
<name>A0A077R7D2_9BASI</name>
<accession>A0A077R7D2</accession>
<dbReference type="SUPFAM" id="SSF46785">
    <property type="entry name" value="Winged helix' DNA-binding domain"/>
    <property type="match status" value="1"/>
</dbReference>
<dbReference type="GO" id="GO:0005737">
    <property type="term" value="C:cytoplasm"/>
    <property type="evidence" value="ECO:0007669"/>
    <property type="project" value="UniProtKB-SubCell"/>
</dbReference>
<keyword evidence="5" id="KW-0736">Signalosome</keyword>
<organism evidence="10">
    <name type="scientific">Melanopsichium pennsylvanicum 4</name>
    <dbReference type="NCBI Taxonomy" id="1398559"/>
    <lineage>
        <taxon>Eukaryota</taxon>
        <taxon>Fungi</taxon>
        <taxon>Dikarya</taxon>
        <taxon>Basidiomycota</taxon>
        <taxon>Ustilaginomycotina</taxon>
        <taxon>Ustilaginomycetes</taxon>
        <taxon>Ustilaginales</taxon>
        <taxon>Ustilaginaceae</taxon>
        <taxon>Melanopsichium</taxon>
    </lineage>
</organism>
<dbReference type="Gene3D" id="1.25.40.570">
    <property type="match status" value="2"/>
</dbReference>
<evidence type="ECO:0000256" key="4">
    <source>
        <dbReference type="ARBA" id="ARBA00022490"/>
    </source>
</evidence>
<feature type="coiled-coil region" evidence="7">
    <location>
        <begin position="116"/>
        <end position="143"/>
    </location>
</feature>
<keyword evidence="6" id="KW-0539">Nucleus</keyword>
<evidence type="ECO:0000256" key="7">
    <source>
        <dbReference type="SAM" id="Coils"/>
    </source>
</evidence>
<dbReference type="InterPro" id="IPR019585">
    <property type="entry name" value="Rpn7/CSN1"/>
</dbReference>
<sequence>MEEVTYTGSDTASFLSEMLLTDISINPGNAFDWEAYTSQYPTQARIQRLTYIAKHCASLRIPCSRAAISLIQSSTRNVSDYQYMVTVHNTQPGPSSNLIPASDRISADSSWIQSTQARNNAERQKLELEMRNYQNNLIKESIRMAHRDLGDHFWDTGDYNEALKSYTKTRDYCSTTDHVIEMCLNVIEVSLRLENWSNVQTFVSKAEGVLEGYVPSGSGAGGRKLSSLGASGIAPPTKGANTAGGDAIGALFRAGGSAAVPTGPTSSSSNAQAGGSGESASQAAARKVVQETGAKLRAANAIACLGQGRYEAAAKLLLSIDPAHSASFEDMISQSDVSIYVAFCSLATMERNTLRTNVMENTKFRGVLEHEPHARELLEAFTSAQFKRVGEILDDHSARHLLDPYLAPHVHSLRTSLTRRALRQFFTPFDRISIARMAAAFGWKEGKMEEELVRCIERGEFKNLPGKAAETGDARIDTISGTMEYKTKDARRAVFDDALEMGDKRYRETKRLLLRMKLVENGVIAKANRAYTVDA</sequence>
<dbReference type="EMBL" id="HG529636">
    <property type="protein sequence ID" value="CDI55048.1"/>
    <property type="molecule type" value="Genomic_DNA"/>
</dbReference>
<feature type="compositionally biased region" description="Low complexity" evidence="8">
    <location>
        <begin position="266"/>
        <end position="284"/>
    </location>
</feature>
<dbReference type="Pfam" id="PF01399">
    <property type="entry name" value="PCI"/>
    <property type="match status" value="1"/>
</dbReference>
<evidence type="ECO:0000256" key="2">
    <source>
        <dbReference type="ARBA" id="ARBA00004496"/>
    </source>
</evidence>
<dbReference type="PANTHER" id="PTHR14145:SF2">
    <property type="entry name" value="COP9 SIGNALOSOME COMPLEX SUBUNIT 1"/>
    <property type="match status" value="1"/>
</dbReference>
<comment type="similarity">
    <text evidence="3">Belongs to the CSN1 family.</text>
</comment>